<proteinExistence type="predicted"/>
<accession>A0AAU7JC71</accession>
<dbReference type="AlphaFoldDB" id="A0AAU7JC71"/>
<name>A0AAU7JC71_9HYPH</name>
<sequence length="180" mass="19792">MTEQNLHELRLELDRLARGDEALESLRAQVTAIAQLKEIYPHSISLVAIGAPRMATNCFMQALGLAPGDIREWTRGRIFPGSDFMAAIVRYLPELDLITLPDGALVLYFDGDGRPVHAGVAEAGLVLSKWGGTIPHTFLHGAYEVPARYGSDVRAYVRPAPENALNAYRQWAEMHGVSPN</sequence>
<organism evidence="1">
    <name type="scientific">Alsobacter sp. KACC 23698</name>
    <dbReference type="NCBI Taxonomy" id="3149229"/>
    <lineage>
        <taxon>Bacteria</taxon>
        <taxon>Pseudomonadati</taxon>
        <taxon>Pseudomonadota</taxon>
        <taxon>Alphaproteobacteria</taxon>
        <taxon>Hyphomicrobiales</taxon>
        <taxon>Alsobacteraceae</taxon>
        <taxon>Alsobacter</taxon>
    </lineage>
</organism>
<reference evidence="1" key="1">
    <citation type="submission" date="2024-05" db="EMBL/GenBank/DDBJ databases">
        <authorList>
            <person name="Kim S."/>
            <person name="Heo J."/>
            <person name="Choi H."/>
            <person name="Choi Y."/>
            <person name="Kwon S.-W."/>
            <person name="Kim Y."/>
        </authorList>
    </citation>
    <scope>NUCLEOTIDE SEQUENCE</scope>
    <source>
        <strain evidence="1">KACC 23698</strain>
    </source>
</reference>
<dbReference type="RefSeq" id="WP_406854655.1">
    <property type="nucleotide sequence ID" value="NZ_CP157484.1"/>
</dbReference>
<protein>
    <submittedName>
        <fullName evidence="1">Uncharacterized protein</fullName>
    </submittedName>
</protein>
<evidence type="ECO:0000313" key="1">
    <source>
        <dbReference type="EMBL" id="XBO37827.1"/>
    </source>
</evidence>
<dbReference type="EMBL" id="CP157484">
    <property type="protein sequence ID" value="XBO37827.1"/>
    <property type="molecule type" value="Genomic_DNA"/>
</dbReference>
<gene>
    <name evidence="1" type="ORF">ABEG18_19190</name>
</gene>